<accession>A0ABV9T1L3</accession>
<dbReference type="RefSeq" id="WP_377065062.1">
    <property type="nucleotide sequence ID" value="NZ_JBHSJJ010000006.1"/>
</dbReference>
<dbReference type="EMBL" id="JBHSJJ010000006">
    <property type="protein sequence ID" value="MFC4872564.1"/>
    <property type="molecule type" value="Genomic_DNA"/>
</dbReference>
<comment type="caution">
    <text evidence="1">The sequence shown here is derived from an EMBL/GenBank/DDBJ whole genome shotgun (WGS) entry which is preliminary data.</text>
</comment>
<reference evidence="2" key="1">
    <citation type="journal article" date="2019" name="Int. J. Syst. Evol. Microbiol.">
        <title>The Global Catalogue of Microorganisms (GCM) 10K type strain sequencing project: providing services to taxonomists for standard genome sequencing and annotation.</title>
        <authorList>
            <consortium name="The Broad Institute Genomics Platform"/>
            <consortium name="The Broad Institute Genome Sequencing Center for Infectious Disease"/>
            <person name="Wu L."/>
            <person name="Ma J."/>
        </authorList>
    </citation>
    <scope>NUCLEOTIDE SEQUENCE [LARGE SCALE GENOMIC DNA]</scope>
    <source>
        <strain evidence="2">CGMCC 4.7466</strain>
    </source>
</reference>
<sequence length="703" mass="79335">MEKDHILQTIEKVCLVMAKHQDASGAIIDPYLHREHQYSTPYFAFAVGVLLHGGKGDALKEAGIKAMEHATSCVAKGSKSIPDEHGEFFISPLSHALEFYRPHVSEEKYLEWRERMKTPLEKIMQNFDGRINNWRTYAMKGEWSRVQLGLTDREDATRFIEDAWHQHTQRVRIMQDKWHLYQDWSSDPQSLAVEAVGRGNLIGLAMEGYDGPSHKEIKSAIRKGTLTSLLLQAPDGQAPANGRTDNHVFNDVLYQLAFEVLAEDALEHGDKLLAGRYRRAANLAFQSIRRWQRDDAPWEGSFSITKNFFDPGERVGYQPASQWGNYTGAIVQHLAEAWLSRQSEITEYPAPTEIGGYAFKTDDKFSSFFANAGGLQVVANLRGASVPKYNLSWTPLGVIRFSKTNWDARLGPSDGEHDLKAGTPFTLKTTSGDTLDTYRALSGITFGPEWMEKDHWVRISDLAANFQAVAEVHFVHPLLVKFTLHYSYVTGRGGPYFRHDFTITPDFVIARLSTPQNLPYGMTIPLLENDGRTLLTEKEHNMVFTRYQENIDNQYFISLNKEFSIHEDAPSIRSTYGWLKPFRFETEESSVDILVYPKSPSDPAAKDLHASFQWKKNGFSTLLGTVENNMFIGKTAAGGEGKEIDLNGDGTLNVIFDDLCQFVLQLDNGRITAAEADRNVTMNYNGTAYKLEAYVPANIPNSF</sequence>
<keyword evidence="2" id="KW-1185">Reference proteome</keyword>
<protein>
    <submittedName>
        <fullName evidence="1">Uncharacterized protein</fullName>
    </submittedName>
</protein>
<name>A0ABV9T1L3_9BACT</name>
<dbReference type="Proteomes" id="UP001595818">
    <property type="component" value="Unassembled WGS sequence"/>
</dbReference>
<evidence type="ECO:0000313" key="1">
    <source>
        <dbReference type="EMBL" id="MFC4872564.1"/>
    </source>
</evidence>
<proteinExistence type="predicted"/>
<organism evidence="1 2">
    <name type="scientific">Negadavirga shengliensis</name>
    <dbReference type="NCBI Taxonomy" id="1389218"/>
    <lineage>
        <taxon>Bacteria</taxon>
        <taxon>Pseudomonadati</taxon>
        <taxon>Bacteroidota</taxon>
        <taxon>Cytophagia</taxon>
        <taxon>Cytophagales</taxon>
        <taxon>Cyclobacteriaceae</taxon>
        <taxon>Negadavirga</taxon>
    </lineage>
</organism>
<gene>
    <name evidence="1" type="ORF">ACFPFU_12785</name>
</gene>
<evidence type="ECO:0000313" key="2">
    <source>
        <dbReference type="Proteomes" id="UP001595818"/>
    </source>
</evidence>